<dbReference type="EMBL" id="NKCK01000031">
    <property type="protein sequence ID" value="RSM08992.1"/>
    <property type="molecule type" value="Genomic_DNA"/>
</dbReference>
<dbReference type="PANTHER" id="PTHR43639:SF1">
    <property type="entry name" value="SHORT-CHAIN DEHYDROGENASE_REDUCTASE FAMILY PROTEIN"/>
    <property type="match status" value="1"/>
</dbReference>
<evidence type="ECO:0000313" key="5">
    <source>
        <dbReference type="Proteomes" id="UP000287144"/>
    </source>
</evidence>
<dbReference type="PRINTS" id="PR00081">
    <property type="entry name" value="GDHRDH"/>
</dbReference>
<organism evidence="4 5">
    <name type="scientific">Fusarium oligoseptatum</name>
    <dbReference type="NCBI Taxonomy" id="2604345"/>
    <lineage>
        <taxon>Eukaryota</taxon>
        <taxon>Fungi</taxon>
        <taxon>Dikarya</taxon>
        <taxon>Ascomycota</taxon>
        <taxon>Pezizomycotina</taxon>
        <taxon>Sordariomycetes</taxon>
        <taxon>Hypocreomycetidae</taxon>
        <taxon>Hypocreales</taxon>
        <taxon>Nectriaceae</taxon>
        <taxon>Fusarium</taxon>
        <taxon>Fusarium solani species complex</taxon>
    </lineage>
</organism>
<evidence type="ECO:0000313" key="4">
    <source>
        <dbReference type="EMBL" id="RSM08992.1"/>
    </source>
</evidence>
<comment type="caution">
    <text evidence="4">The sequence shown here is derived from an EMBL/GenBank/DDBJ whole genome shotgun (WGS) entry which is preliminary data.</text>
</comment>
<dbReference type="InterPro" id="IPR036291">
    <property type="entry name" value="NAD(P)-bd_dom_sf"/>
</dbReference>
<reference evidence="4 5" key="1">
    <citation type="submission" date="2017-06" db="EMBL/GenBank/DDBJ databases">
        <title>Comparative genomic analysis of Ambrosia Fusariam Clade fungi.</title>
        <authorList>
            <person name="Stajich J.E."/>
            <person name="Carrillo J."/>
            <person name="Kijimoto T."/>
            <person name="Eskalen A."/>
            <person name="O'Donnell K."/>
            <person name="Kasson M."/>
        </authorList>
    </citation>
    <scope>NUCLEOTIDE SEQUENCE [LARGE SCALE GENOMIC DNA]</scope>
    <source>
        <strain evidence="4 5">NRRL62579</strain>
    </source>
</reference>
<name>A0A428U400_9HYPO</name>
<dbReference type="PRINTS" id="PR00080">
    <property type="entry name" value="SDRFAMILY"/>
</dbReference>
<dbReference type="Proteomes" id="UP000287144">
    <property type="component" value="Unassembled WGS sequence"/>
</dbReference>
<dbReference type="CDD" id="cd05233">
    <property type="entry name" value="SDR_c"/>
    <property type="match status" value="1"/>
</dbReference>
<evidence type="ECO:0000256" key="3">
    <source>
        <dbReference type="ARBA" id="ARBA00023002"/>
    </source>
</evidence>
<dbReference type="Gene3D" id="3.40.50.720">
    <property type="entry name" value="NAD(P)-binding Rossmann-like Domain"/>
    <property type="match status" value="1"/>
</dbReference>
<dbReference type="GO" id="GO:0016491">
    <property type="term" value="F:oxidoreductase activity"/>
    <property type="evidence" value="ECO:0007669"/>
    <property type="project" value="UniProtKB-KW"/>
</dbReference>
<dbReference type="SUPFAM" id="SSF51735">
    <property type="entry name" value="NAD(P)-binding Rossmann-fold domains"/>
    <property type="match status" value="1"/>
</dbReference>
<protein>
    <submittedName>
        <fullName evidence="4">Uncharacterized protein</fullName>
    </submittedName>
</protein>
<dbReference type="Pfam" id="PF13561">
    <property type="entry name" value="adh_short_C2"/>
    <property type="match status" value="1"/>
</dbReference>
<proteinExistence type="inferred from homology"/>
<dbReference type="AlphaFoldDB" id="A0A428U400"/>
<gene>
    <name evidence="4" type="ORF">CEP52_004402</name>
</gene>
<dbReference type="InterPro" id="IPR020904">
    <property type="entry name" value="Sc_DH/Rdtase_CS"/>
</dbReference>
<sequence length="284" mass="29912">MTADTLSLAGKVAIVTGSGRENGIGAGIAIALARNGAAVTINYISDSVTERANALAEKIRSIGGRAAVVQTTVDTPEGAKFLVQETLKAFGTDHIDILVNNAGWGTASASLDMKSEDIARTFDVNVKGPIYVSQATVPHMPPGGRVINITSTASKLGQADIPIYGASKAALDSLTWSWAKEWGRSRGITVNSVAPGPVATDIVPPELQEELHREHVNNTRAAHRVGTIEDIGDAVLLLVSEKSRWITGQYISVSGGHSFANERGSRAQLSTFFEPCAQNPRLSA</sequence>
<dbReference type="PROSITE" id="PS00061">
    <property type="entry name" value="ADH_SHORT"/>
    <property type="match status" value="1"/>
</dbReference>
<comment type="similarity">
    <text evidence="1">Belongs to the short-chain dehydrogenases/reductases (SDR) family.</text>
</comment>
<evidence type="ECO:0000256" key="2">
    <source>
        <dbReference type="ARBA" id="ARBA00022857"/>
    </source>
</evidence>
<keyword evidence="5" id="KW-1185">Reference proteome</keyword>
<dbReference type="FunFam" id="3.40.50.720:FF:000084">
    <property type="entry name" value="Short-chain dehydrogenase reductase"/>
    <property type="match status" value="1"/>
</dbReference>
<dbReference type="InterPro" id="IPR002347">
    <property type="entry name" value="SDR_fam"/>
</dbReference>
<keyword evidence="2" id="KW-0521">NADP</keyword>
<keyword evidence="3" id="KW-0560">Oxidoreductase</keyword>
<evidence type="ECO:0000256" key="1">
    <source>
        <dbReference type="ARBA" id="ARBA00006484"/>
    </source>
</evidence>
<dbReference type="STRING" id="1325735.A0A428U400"/>
<accession>A0A428U400</accession>
<dbReference type="PANTHER" id="PTHR43639">
    <property type="entry name" value="OXIDOREDUCTASE, SHORT-CHAIN DEHYDROGENASE/REDUCTASE FAMILY (AFU_ORTHOLOGUE AFUA_5G02870)"/>
    <property type="match status" value="1"/>
</dbReference>